<feature type="domain" description="DUF1659" evidence="1">
    <location>
        <begin position="2"/>
        <end position="71"/>
    </location>
</feature>
<evidence type="ECO:0000259" key="1">
    <source>
        <dbReference type="Pfam" id="PF07872"/>
    </source>
</evidence>
<accession>A0A1E8EZF6</accession>
<reference evidence="2 3" key="1">
    <citation type="submission" date="2016-06" db="EMBL/GenBank/DDBJ databases">
        <title>Genome sequence of Clostridium acetireducens DSM 10703.</title>
        <authorList>
            <person name="Poehlein A."/>
            <person name="Fluechter S."/>
            <person name="Duerre P."/>
            <person name="Daniel R."/>
        </authorList>
    </citation>
    <scope>NUCLEOTIDE SEQUENCE [LARGE SCALE GENOMIC DNA]</scope>
    <source>
        <strain evidence="2 3">DSM 10703</strain>
    </source>
</reference>
<evidence type="ECO:0000313" key="3">
    <source>
        <dbReference type="Proteomes" id="UP000175744"/>
    </source>
</evidence>
<dbReference type="AlphaFoldDB" id="A0A1E8EZF6"/>
<comment type="caution">
    <text evidence="2">The sequence shown here is derived from an EMBL/GenBank/DDBJ whole genome shotgun (WGS) entry which is preliminary data.</text>
</comment>
<dbReference type="RefSeq" id="WP_070109933.1">
    <property type="nucleotide sequence ID" value="NZ_LZFO01000011.1"/>
</dbReference>
<dbReference type="OrthoDB" id="1955198at2"/>
<evidence type="ECO:0000313" key="2">
    <source>
        <dbReference type="EMBL" id="OFI06498.1"/>
    </source>
</evidence>
<dbReference type="Proteomes" id="UP000175744">
    <property type="component" value="Unassembled WGS sequence"/>
</dbReference>
<keyword evidence="3" id="KW-1185">Reference proteome</keyword>
<dbReference type="STRING" id="1121290.CLAOCE_09980"/>
<sequence length="73" mass="8279">MITSSKLQNSMILEYVAGTNDKGENIIRRQKFSKLKIDSKPEDIYAVAMVLEPLLAHDLVNVKLQEDTMLAEE</sequence>
<proteinExistence type="predicted"/>
<name>A0A1E8EZF6_9CLOT</name>
<organism evidence="2 3">
    <name type="scientific">Clostridium acetireducens DSM 10703</name>
    <dbReference type="NCBI Taxonomy" id="1121290"/>
    <lineage>
        <taxon>Bacteria</taxon>
        <taxon>Bacillati</taxon>
        <taxon>Bacillota</taxon>
        <taxon>Clostridia</taxon>
        <taxon>Eubacteriales</taxon>
        <taxon>Clostridiaceae</taxon>
        <taxon>Clostridium</taxon>
    </lineage>
</organism>
<gene>
    <name evidence="2" type="ORF">CLOACE_09980</name>
</gene>
<protein>
    <recommendedName>
        <fullName evidence="1">DUF1659 domain-containing protein</fullName>
    </recommendedName>
</protein>
<dbReference type="Pfam" id="PF07872">
    <property type="entry name" value="DUF1659"/>
    <property type="match status" value="1"/>
</dbReference>
<dbReference type="EMBL" id="LZFO01000011">
    <property type="protein sequence ID" value="OFI06498.1"/>
    <property type="molecule type" value="Genomic_DNA"/>
</dbReference>
<dbReference type="InterPro" id="IPR012454">
    <property type="entry name" value="DUF1659"/>
</dbReference>